<feature type="domain" description="ABC transmembrane type-1" evidence="8">
    <location>
        <begin position="15"/>
        <end position="213"/>
    </location>
</feature>
<dbReference type="Gene3D" id="1.10.3720.10">
    <property type="entry name" value="MetI-like"/>
    <property type="match status" value="1"/>
</dbReference>
<comment type="subcellular location">
    <subcellularLocation>
        <location evidence="1 7">Cell membrane</location>
        <topology evidence="1 7">Multi-pass membrane protein</topology>
    </subcellularLocation>
</comment>
<proteinExistence type="inferred from homology"/>
<feature type="transmembrane region" description="Helical" evidence="7">
    <location>
        <begin position="188"/>
        <end position="209"/>
    </location>
</feature>
<evidence type="ECO:0000256" key="4">
    <source>
        <dbReference type="ARBA" id="ARBA00022692"/>
    </source>
</evidence>
<dbReference type="InterPro" id="IPR000515">
    <property type="entry name" value="MetI-like"/>
</dbReference>
<feature type="transmembrane region" description="Helical" evidence="7">
    <location>
        <begin position="84"/>
        <end position="106"/>
    </location>
</feature>
<protein>
    <submittedName>
        <fullName evidence="9">ABC-type transporter, permease component</fullName>
    </submittedName>
</protein>
<dbReference type="PANTHER" id="PTHR30450">
    <property type="entry name" value="ABC TRANSPORTER PERMEASE"/>
    <property type="match status" value="1"/>
</dbReference>
<evidence type="ECO:0000256" key="6">
    <source>
        <dbReference type="ARBA" id="ARBA00023136"/>
    </source>
</evidence>
<evidence type="ECO:0000256" key="2">
    <source>
        <dbReference type="ARBA" id="ARBA00022448"/>
    </source>
</evidence>
<dbReference type="InterPro" id="IPR051322">
    <property type="entry name" value="AA_ABC_Transporter_Permease"/>
</dbReference>
<organism evidence="9 10">
    <name type="scientific">Frondihabitans sucicola</name>
    <dbReference type="NCBI Taxonomy" id="1268041"/>
    <lineage>
        <taxon>Bacteria</taxon>
        <taxon>Bacillati</taxon>
        <taxon>Actinomycetota</taxon>
        <taxon>Actinomycetes</taxon>
        <taxon>Micrococcales</taxon>
        <taxon>Microbacteriaceae</taxon>
        <taxon>Frondihabitans</taxon>
    </lineage>
</organism>
<keyword evidence="5 7" id="KW-1133">Transmembrane helix</keyword>
<comment type="similarity">
    <text evidence="7">Belongs to the binding-protein-dependent transport system permease family.</text>
</comment>
<evidence type="ECO:0000256" key="1">
    <source>
        <dbReference type="ARBA" id="ARBA00004651"/>
    </source>
</evidence>
<keyword evidence="6 7" id="KW-0472">Membrane</keyword>
<evidence type="ECO:0000256" key="3">
    <source>
        <dbReference type="ARBA" id="ARBA00022475"/>
    </source>
</evidence>
<evidence type="ECO:0000313" key="10">
    <source>
        <dbReference type="Proteomes" id="UP001321486"/>
    </source>
</evidence>
<keyword evidence="2 7" id="KW-0813">Transport</keyword>
<keyword evidence="10" id="KW-1185">Reference proteome</keyword>
<dbReference type="PANTHER" id="PTHR30450:SF14">
    <property type="entry name" value="TRANSPORTER, PERMEASE PROTEIN, PUTATIVE-RELATED"/>
    <property type="match status" value="1"/>
</dbReference>
<keyword evidence="4 7" id="KW-0812">Transmembrane</keyword>
<dbReference type="Pfam" id="PF00528">
    <property type="entry name" value="BPD_transp_1"/>
    <property type="match status" value="1"/>
</dbReference>
<evidence type="ECO:0000256" key="5">
    <source>
        <dbReference type="ARBA" id="ARBA00022989"/>
    </source>
</evidence>
<name>A0ABN6Y082_9MICO</name>
<keyword evidence="3" id="KW-1003">Cell membrane</keyword>
<accession>A0ABN6Y082</accession>
<dbReference type="InterPro" id="IPR035906">
    <property type="entry name" value="MetI-like_sf"/>
</dbReference>
<reference evidence="10" key="1">
    <citation type="journal article" date="2019" name="Int. J. Syst. Evol. Microbiol.">
        <title>The Global Catalogue of Microorganisms (GCM) 10K type strain sequencing project: providing services to taxonomists for standard genome sequencing and annotation.</title>
        <authorList>
            <consortium name="The Broad Institute Genomics Platform"/>
            <consortium name="The Broad Institute Genome Sequencing Center for Infectious Disease"/>
            <person name="Wu L."/>
            <person name="Ma J."/>
        </authorList>
    </citation>
    <scope>NUCLEOTIDE SEQUENCE [LARGE SCALE GENOMIC DNA]</scope>
    <source>
        <strain evidence="10">NBRC 108728</strain>
    </source>
</reference>
<evidence type="ECO:0000256" key="7">
    <source>
        <dbReference type="RuleBase" id="RU363032"/>
    </source>
</evidence>
<dbReference type="SUPFAM" id="SSF161098">
    <property type="entry name" value="MetI-like"/>
    <property type="match status" value="1"/>
</dbReference>
<dbReference type="EMBL" id="AP027732">
    <property type="protein sequence ID" value="BDZ50742.1"/>
    <property type="molecule type" value="Genomic_DNA"/>
</dbReference>
<feature type="transmembrane region" description="Helical" evidence="7">
    <location>
        <begin position="20"/>
        <end position="43"/>
    </location>
</feature>
<evidence type="ECO:0000313" key="9">
    <source>
        <dbReference type="EMBL" id="BDZ50742.1"/>
    </source>
</evidence>
<feature type="transmembrane region" description="Helical" evidence="7">
    <location>
        <begin position="55"/>
        <end position="78"/>
    </location>
</feature>
<sequence length="219" mass="23044">MDFFLSNTDVFVTAIWQTLFMVFASLIVAGLLGLALGIALYVYRPGNLLGNRGVFTVLNVVVNIVRPIPFVIFSTAIFPLTRAVIGTTIGPQAAAFALSLAAAFAVSRIVEQSLVGIEPGVIEAARAVGAGPGRIIFTVLIPEGLGPLILGYSFIFVGIVDMSAQAGLNGGGGLGDFAITYGSQRSNWVVVWITVAAIVVLVQLGQFVGNHLARRALRR</sequence>
<dbReference type="Proteomes" id="UP001321486">
    <property type="component" value="Chromosome"/>
</dbReference>
<evidence type="ECO:0000259" key="8">
    <source>
        <dbReference type="PROSITE" id="PS50928"/>
    </source>
</evidence>
<dbReference type="RefSeq" id="WP_286343681.1">
    <property type="nucleotide sequence ID" value="NZ_AP027732.1"/>
</dbReference>
<gene>
    <name evidence="9" type="ORF">GCM10025867_29830</name>
</gene>
<dbReference type="PROSITE" id="PS50928">
    <property type="entry name" value="ABC_TM1"/>
    <property type="match status" value="1"/>
</dbReference>